<dbReference type="EMBL" id="AWGA01000011">
    <property type="protein sequence ID" value="TEA28012.1"/>
    <property type="molecule type" value="Genomic_DNA"/>
</dbReference>
<dbReference type="AlphaFoldDB" id="A0AB94IES4"/>
<dbReference type="Gene3D" id="3.40.50.300">
    <property type="entry name" value="P-loop containing nucleotide triphosphate hydrolases"/>
    <property type="match status" value="1"/>
</dbReference>
<dbReference type="InterPro" id="IPR027417">
    <property type="entry name" value="P-loop_NTPase"/>
</dbReference>
<evidence type="ECO:0008006" key="3">
    <source>
        <dbReference type="Google" id="ProtNLM"/>
    </source>
</evidence>
<accession>A0AB94IES4</accession>
<proteinExistence type="predicted"/>
<dbReference type="Proteomes" id="UP000506160">
    <property type="component" value="Unassembled WGS sequence"/>
</dbReference>
<protein>
    <recommendedName>
        <fullName evidence="3">Pilus assembly protein CpaE</fullName>
    </recommendedName>
</protein>
<organism evidence="1 2">
    <name type="scientific">Candidatus Schmidhempelia bombi str. Bimp</name>
    <dbReference type="NCBI Taxonomy" id="1387197"/>
    <lineage>
        <taxon>Bacteria</taxon>
        <taxon>Pseudomonadati</taxon>
        <taxon>Pseudomonadota</taxon>
        <taxon>Gammaproteobacteria</taxon>
        <taxon>Orbales</taxon>
        <taxon>Orbaceae</taxon>
        <taxon>Candidatus Schmidhempelia</taxon>
    </lineage>
</organism>
<comment type="caution">
    <text evidence="1">The sequence shown here is derived from an EMBL/GenBank/DDBJ whole genome shotgun (WGS) entry which is preliminary data.</text>
</comment>
<gene>
    <name evidence="1" type="ORF">O970_00895</name>
</gene>
<keyword evidence="2" id="KW-1185">Reference proteome</keyword>
<reference evidence="1 2" key="1">
    <citation type="journal article" date="2014" name="Appl. Environ. Microbiol.">
        <title>Genomic features of a bumble bee symbiont reflect its host environment.</title>
        <authorList>
            <person name="Martinson V.G."/>
            <person name="Magoc T."/>
            <person name="Koch H."/>
            <person name="Salzberg S.L."/>
            <person name="Moran N.A."/>
        </authorList>
    </citation>
    <scope>NUCLEOTIDE SEQUENCE [LARGE SCALE GENOMIC DNA]</scope>
    <source>
        <strain evidence="1 2">Bimp</strain>
    </source>
</reference>
<dbReference type="RefSeq" id="WP_024495309.1">
    <property type="nucleotide sequence ID" value="NZ_AWGA01000011.1"/>
</dbReference>
<evidence type="ECO:0000313" key="2">
    <source>
        <dbReference type="Proteomes" id="UP000506160"/>
    </source>
</evidence>
<sequence length="397" mass="45345">MKLFGDTNSDSDDKKGDLDKERIEGKISRYKVAIVSTNAPLVEKIRSILVLYNIVRIQVFDVDFSDLREKVKLDEFDVVLIDIGRNTDVEFISAYLTQYIPVDCIAYVVGNNDSISFAYELEKKGIKYLLNNIQLDNLPMLLWEGKNKESKRQGNIITFLGCKGGVGTSYLAYNTVRGIYSLSKIPMLFVQGASGSSDIDFIVEEPVEKDGSIVQLKNNISVRIEPVETAWNYKDDSTSKFNLIVFDHNLNNNLSVSQMNNVFLSSNSVILVINRDPYSIKVAKSIIEERGRIIARDESIADKRFFICLNDNHPFNKKEMLSDEDIEEFLERKIDLKQRYHPSPKRLKDGDTSKDIRTIATLLIGIDGHSSRHSEQVDHKDKRNLLSFIKLRKDKDE</sequence>
<evidence type="ECO:0000313" key="1">
    <source>
        <dbReference type="EMBL" id="TEA28012.1"/>
    </source>
</evidence>
<name>A0AB94IES4_9GAMM</name>